<sequence length="122" mass="13564">MPALVMTRTVEDMSVGTILENAASHFSHGYVPTSPEALGDQLVQSQSYSTQTSLSGTPGTKMLATIVGTGMDLLLTTHFERAVYLTPRDLKDTSWYRLQHIVKREREHDEDVMSDEQLEPPA</sequence>
<accession>A0A9X0BCF7</accession>
<dbReference type="AlphaFoldDB" id="A0A9X0BCF7"/>
<comment type="caution">
    <text evidence="1">The sequence shown here is derived from an EMBL/GenBank/DDBJ whole genome shotgun (WGS) entry which is preliminary data.</text>
</comment>
<organism evidence="1 2">
    <name type="scientific">Penicillium cosmopolitanum</name>
    <dbReference type="NCBI Taxonomy" id="1131564"/>
    <lineage>
        <taxon>Eukaryota</taxon>
        <taxon>Fungi</taxon>
        <taxon>Dikarya</taxon>
        <taxon>Ascomycota</taxon>
        <taxon>Pezizomycotina</taxon>
        <taxon>Eurotiomycetes</taxon>
        <taxon>Eurotiomycetidae</taxon>
        <taxon>Eurotiales</taxon>
        <taxon>Aspergillaceae</taxon>
        <taxon>Penicillium</taxon>
    </lineage>
</organism>
<protein>
    <submittedName>
        <fullName evidence="1">Uncharacterized protein</fullName>
    </submittedName>
</protein>
<gene>
    <name evidence="1" type="ORF">N7509_001491</name>
</gene>
<reference evidence="1" key="2">
    <citation type="journal article" date="2023" name="IMA Fungus">
        <title>Comparative genomic study of the Penicillium genus elucidates a diverse pangenome and 15 lateral gene transfer events.</title>
        <authorList>
            <person name="Petersen C."/>
            <person name="Sorensen T."/>
            <person name="Nielsen M.R."/>
            <person name="Sondergaard T.E."/>
            <person name="Sorensen J.L."/>
            <person name="Fitzpatrick D.A."/>
            <person name="Frisvad J.C."/>
            <person name="Nielsen K.L."/>
        </authorList>
    </citation>
    <scope>NUCLEOTIDE SEQUENCE</scope>
    <source>
        <strain evidence="1">IBT 29677</strain>
    </source>
</reference>
<dbReference type="RefSeq" id="XP_056491923.1">
    <property type="nucleotide sequence ID" value="XM_056626128.1"/>
</dbReference>
<dbReference type="Proteomes" id="UP001147747">
    <property type="component" value="Unassembled WGS sequence"/>
</dbReference>
<keyword evidence="2" id="KW-1185">Reference proteome</keyword>
<dbReference type="EMBL" id="JAPZBU010000004">
    <property type="protein sequence ID" value="KAJ5407608.1"/>
    <property type="molecule type" value="Genomic_DNA"/>
</dbReference>
<evidence type="ECO:0000313" key="2">
    <source>
        <dbReference type="Proteomes" id="UP001147747"/>
    </source>
</evidence>
<evidence type="ECO:0000313" key="1">
    <source>
        <dbReference type="EMBL" id="KAJ5407608.1"/>
    </source>
</evidence>
<dbReference type="OrthoDB" id="245563at2759"/>
<reference evidence="1" key="1">
    <citation type="submission" date="2022-12" db="EMBL/GenBank/DDBJ databases">
        <authorList>
            <person name="Petersen C."/>
        </authorList>
    </citation>
    <scope>NUCLEOTIDE SEQUENCE</scope>
    <source>
        <strain evidence="1">IBT 29677</strain>
    </source>
</reference>
<name>A0A9X0BCF7_9EURO</name>
<proteinExistence type="predicted"/>
<dbReference type="GeneID" id="81365108"/>